<dbReference type="AlphaFoldDB" id="A0A5B0NRV3"/>
<name>A0A5B0NRV3_PUCGR</name>
<sequence>MADGLQHYVQLYIAEDYLKSPTSTTRCTSFSSAYSFPSGPASVYTHTHLDSEKRLEGFQQITTSNHVTKILFFSKQTMFSIYHFLFLASIGLFLDKLSPVEATCRKDVGTTPYECIKALGKITYNADGTLPKTQTSVKAMFKSCLIIVDNPTGAVVTEEKIINVALTLFQQCYQSGGRLQLPDNPTVGVEIAQPAQAGSQLEVYNPDFPIHKASCAEVKARVRIVPDDCMKAYDDLPSDPQGRISSRNQAPTSSIGLTYKSCNINLVTTDGSMIRMMKSEARSYFQTMTQQCGEKWGYIKMMGTDGNNGRTIMHTFSDAQSAKRMRA</sequence>
<evidence type="ECO:0000313" key="1">
    <source>
        <dbReference type="EMBL" id="KAA1091214.1"/>
    </source>
</evidence>
<reference evidence="1 2" key="1">
    <citation type="submission" date="2019-05" db="EMBL/GenBank/DDBJ databases">
        <title>Emergence of the Ug99 lineage of the wheat stem rust pathogen through somatic hybridization.</title>
        <authorList>
            <person name="Li F."/>
            <person name="Upadhyaya N.M."/>
            <person name="Sperschneider J."/>
            <person name="Matny O."/>
            <person name="Nguyen-Phuc H."/>
            <person name="Mago R."/>
            <person name="Raley C."/>
            <person name="Miller M.E."/>
            <person name="Silverstein K.A.T."/>
            <person name="Henningsen E."/>
            <person name="Hirsch C.D."/>
            <person name="Visser B."/>
            <person name="Pretorius Z.A."/>
            <person name="Steffenson B.J."/>
            <person name="Schwessinger B."/>
            <person name="Dodds P.N."/>
            <person name="Figueroa M."/>
        </authorList>
    </citation>
    <scope>NUCLEOTIDE SEQUENCE [LARGE SCALE GENOMIC DNA]</scope>
    <source>
        <strain evidence="1">21-0</strain>
    </source>
</reference>
<dbReference type="EMBL" id="VSWC01000092">
    <property type="protein sequence ID" value="KAA1091214.1"/>
    <property type="molecule type" value="Genomic_DNA"/>
</dbReference>
<gene>
    <name evidence="1" type="ORF">PGT21_028601</name>
</gene>
<keyword evidence="2" id="KW-1185">Reference proteome</keyword>
<dbReference type="Proteomes" id="UP000324748">
    <property type="component" value="Unassembled WGS sequence"/>
</dbReference>
<evidence type="ECO:0000313" key="2">
    <source>
        <dbReference type="Proteomes" id="UP000324748"/>
    </source>
</evidence>
<dbReference type="OrthoDB" id="2499716at2759"/>
<organism evidence="1 2">
    <name type="scientific">Puccinia graminis f. sp. tritici</name>
    <dbReference type="NCBI Taxonomy" id="56615"/>
    <lineage>
        <taxon>Eukaryota</taxon>
        <taxon>Fungi</taxon>
        <taxon>Dikarya</taxon>
        <taxon>Basidiomycota</taxon>
        <taxon>Pucciniomycotina</taxon>
        <taxon>Pucciniomycetes</taxon>
        <taxon>Pucciniales</taxon>
        <taxon>Pucciniaceae</taxon>
        <taxon>Puccinia</taxon>
    </lineage>
</organism>
<accession>A0A5B0NRV3</accession>
<proteinExistence type="predicted"/>
<comment type="caution">
    <text evidence="1">The sequence shown here is derived from an EMBL/GenBank/DDBJ whole genome shotgun (WGS) entry which is preliminary data.</text>
</comment>
<protein>
    <submittedName>
        <fullName evidence="1">Uncharacterized protein</fullName>
    </submittedName>
</protein>